<dbReference type="AlphaFoldDB" id="A0AAN9EDZ4"/>
<dbReference type="PANTHER" id="PTHR33710:SF71">
    <property type="entry name" value="ENDONUCLEASE_EXONUCLEASE_PHOSPHATASE DOMAIN-CONTAINING PROTEIN"/>
    <property type="match status" value="1"/>
</dbReference>
<accession>A0AAN9EDZ4</accession>
<evidence type="ECO:0000313" key="2">
    <source>
        <dbReference type="Proteomes" id="UP001372338"/>
    </source>
</evidence>
<keyword evidence="2" id="KW-1185">Reference proteome</keyword>
<dbReference type="SUPFAM" id="SSF56219">
    <property type="entry name" value="DNase I-like"/>
    <property type="match status" value="1"/>
</dbReference>
<dbReference type="Proteomes" id="UP001372338">
    <property type="component" value="Unassembled WGS sequence"/>
</dbReference>
<dbReference type="InterPro" id="IPR036691">
    <property type="entry name" value="Endo/exonu/phosph_ase_sf"/>
</dbReference>
<reference evidence="1 2" key="1">
    <citation type="submission" date="2024-01" db="EMBL/GenBank/DDBJ databases">
        <title>The genomes of 5 underutilized Papilionoideae crops provide insights into root nodulation and disease resistanc.</title>
        <authorList>
            <person name="Yuan L."/>
        </authorList>
    </citation>
    <scope>NUCLEOTIDE SEQUENCE [LARGE SCALE GENOMIC DNA]</scope>
    <source>
        <strain evidence="1">ZHUSHIDOU_FW_LH</strain>
        <tissue evidence="1">Leaf</tissue>
    </source>
</reference>
<evidence type="ECO:0000313" key="1">
    <source>
        <dbReference type="EMBL" id="KAK7255642.1"/>
    </source>
</evidence>
<name>A0AAN9EDZ4_CROPI</name>
<organism evidence="1 2">
    <name type="scientific">Crotalaria pallida</name>
    <name type="common">Smooth rattlebox</name>
    <name type="synonym">Crotalaria striata</name>
    <dbReference type="NCBI Taxonomy" id="3830"/>
    <lineage>
        <taxon>Eukaryota</taxon>
        <taxon>Viridiplantae</taxon>
        <taxon>Streptophyta</taxon>
        <taxon>Embryophyta</taxon>
        <taxon>Tracheophyta</taxon>
        <taxon>Spermatophyta</taxon>
        <taxon>Magnoliopsida</taxon>
        <taxon>eudicotyledons</taxon>
        <taxon>Gunneridae</taxon>
        <taxon>Pentapetalae</taxon>
        <taxon>rosids</taxon>
        <taxon>fabids</taxon>
        <taxon>Fabales</taxon>
        <taxon>Fabaceae</taxon>
        <taxon>Papilionoideae</taxon>
        <taxon>50 kb inversion clade</taxon>
        <taxon>genistoids sensu lato</taxon>
        <taxon>core genistoids</taxon>
        <taxon>Crotalarieae</taxon>
        <taxon>Crotalaria</taxon>
    </lineage>
</organism>
<dbReference type="PANTHER" id="PTHR33710">
    <property type="entry name" value="BNAC02G09200D PROTEIN"/>
    <property type="match status" value="1"/>
</dbReference>
<sequence length="317" mass="36297">MEIKTSIMELSSKQSIRGQNYKNFGIVIFATSPFLGSKRKEDDAVTCPRDLKKKEFEPNNRPMVVKQKLQYDTAVYTWAKGRQGDDYIQCRLDRALANASFLEKEPASFVNHLPHIQSDHAPIVIQLAIVGTDITKPPRMFRFEESWTFDSGTEATIKAAWQQAHGDGYEKIGAMKTMLKCLKCNTITTLRHEIIKAEYDLGSNSCWEVDSSSLMIFKELKDKHASLLLEEEVMWLQCSRALWLQHGDKNSKFFHRKETLRKETNTIKKIKREDGILVSGHSNIVEELDKFYVNLFSSSMPPNVQNLDDIIQSDAPS</sequence>
<dbReference type="EMBL" id="JAYWIO010000006">
    <property type="protein sequence ID" value="KAK7255642.1"/>
    <property type="molecule type" value="Genomic_DNA"/>
</dbReference>
<gene>
    <name evidence="1" type="ORF">RIF29_29057</name>
</gene>
<proteinExistence type="predicted"/>
<protein>
    <submittedName>
        <fullName evidence="1">Uncharacterized protein</fullName>
    </submittedName>
</protein>
<comment type="caution">
    <text evidence="1">The sequence shown here is derived from an EMBL/GenBank/DDBJ whole genome shotgun (WGS) entry which is preliminary data.</text>
</comment>